<protein>
    <submittedName>
        <fullName evidence="1">Uncharacterized protein</fullName>
    </submittedName>
</protein>
<reference evidence="1" key="1">
    <citation type="submission" date="2023-04" db="EMBL/GenBank/DDBJ databases">
        <title>Draft Genome sequencing of Naganishia species isolated from polar environments using Oxford Nanopore Technology.</title>
        <authorList>
            <person name="Leo P."/>
            <person name="Venkateswaran K."/>
        </authorList>
    </citation>
    <scope>NUCLEOTIDE SEQUENCE</scope>
    <source>
        <strain evidence="1">MNA-CCFEE 5261</strain>
    </source>
</reference>
<organism evidence="1 2">
    <name type="scientific">Naganishia cerealis</name>
    <dbReference type="NCBI Taxonomy" id="610337"/>
    <lineage>
        <taxon>Eukaryota</taxon>
        <taxon>Fungi</taxon>
        <taxon>Dikarya</taxon>
        <taxon>Basidiomycota</taxon>
        <taxon>Agaricomycotina</taxon>
        <taxon>Tremellomycetes</taxon>
        <taxon>Filobasidiales</taxon>
        <taxon>Filobasidiaceae</taxon>
        <taxon>Naganishia</taxon>
    </lineage>
</organism>
<accession>A0ACC2W2Q4</accession>
<keyword evidence="2" id="KW-1185">Reference proteome</keyword>
<comment type="caution">
    <text evidence="1">The sequence shown here is derived from an EMBL/GenBank/DDBJ whole genome shotgun (WGS) entry which is preliminary data.</text>
</comment>
<name>A0ACC2W2Q4_9TREE</name>
<proteinExistence type="predicted"/>
<sequence>MILNIGSDTILVSEWKNQYIDFEFGKKLLEELAYTILPWSDVIRVDESTPLRHAVSLYTTVKRGSQNGFISEETGSSSETPLVIRNDNRTLLQKGKLDTAAIGPKTFADWFSGELLKAEAFYVQKEQELMDRFLLLQDQFCMLREQRDCSKDQAKNQNQTHRKVANSKQSLKTTKSTKSTKSSSDLESLPDCETEARTSLPYTMHIRAHVEQLPHCRPPLKLDLYSLEESSSTVDRSVFHEGYSEPLGATSSGYEEMSRGFETMDKDELESMRLKHNSHVKLHHAEEQLKSAIFEYYRSIILLQSYVNLNRTIVQKLETEFFRVINSSKYNENVWSRSTKLGFETNDLLDKLVAQTKALYGENYGQTAADRKTTFENLRRHYYSFNNLAVLKPFYHSLFTFFALFVVGVSVFAFTARLAWNSWVSGQNAEGKFLVQIWGSNFLVELMIILFGINIYVFDWLGINYRLIFDMDFSTALNNEQFMSLACLGFGLVFFFGCFGLGSLWPSILLGTLCPWLFLVTVLVLLFWPGNHLYGSSRRWMRKAAWRLLLSGYYHVEFRDFLLGNILCSLAYSASHIPFFFCAYSHHWSGMLEDSKNTCSPANSSAMGFFSALPAIWRLLQCARLFKDTGDWFPHFANMFKYFVSAIYYLLLSAYRMDRSERNRIALISGALLNSLYAGSWDTFVDWSLMQPQSKNFLLRDTLLFKRPSIYYCAIFANFTIRFQWVFYVFFGAQVQQSALVAYIIAVVEVIRRFIWVFFRIENEHITNLALSKAYREVPLPYLPSSQIDNGILKHVDPSFMNALSTGKTNEGSNLTMSSLPIGIGEISEISHPRQAGNHSTSLKSRRGSVIENMREAINRAHVKDFQRQQTFEAEED</sequence>
<gene>
    <name evidence="1" type="ORF">QFC19_003508</name>
</gene>
<dbReference type="EMBL" id="JASBWR010000033">
    <property type="protein sequence ID" value="KAJ9105733.1"/>
    <property type="molecule type" value="Genomic_DNA"/>
</dbReference>
<evidence type="ECO:0000313" key="2">
    <source>
        <dbReference type="Proteomes" id="UP001241377"/>
    </source>
</evidence>
<evidence type="ECO:0000313" key="1">
    <source>
        <dbReference type="EMBL" id="KAJ9105733.1"/>
    </source>
</evidence>
<dbReference type="Proteomes" id="UP001241377">
    <property type="component" value="Unassembled WGS sequence"/>
</dbReference>